<evidence type="ECO:0000259" key="4">
    <source>
        <dbReference type="Pfam" id="PF00176"/>
    </source>
</evidence>
<protein>
    <recommendedName>
        <fullName evidence="4">SNF2 N-terminal domain-containing protein</fullName>
    </recommendedName>
</protein>
<evidence type="ECO:0000313" key="5">
    <source>
        <dbReference type="EMBL" id="KAF2894145.1"/>
    </source>
</evidence>
<dbReference type="GO" id="GO:0008094">
    <property type="term" value="F:ATP-dependent activity, acting on DNA"/>
    <property type="evidence" value="ECO:0007669"/>
    <property type="project" value="TreeGrafter"/>
</dbReference>
<keyword evidence="3" id="KW-0067">ATP-binding</keyword>
<dbReference type="AlphaFoldDB" id="A0A8K0D3R5"/>
<dbReference type="InterPro" id="IPR000330">
    <property type="entry name" value="SNF2_N"/>
</dbReference>
<dbReference type="OrthoDB" id="423559at2759"/>
<dbReference type="InterPro" id="IPR050628">
    <property type="entry name" value="SNF2_RAD54_helicase_TF"/>
</dbReference>
<name>A0A8K0D3R5_IGNLU</name>
<keyword evidence="6" id="KW-1185">Reference proteome</keyword>
<dbReference type="PANTHER" id="PTHR45626:SF50">
    <property type="entry name" value="TRANSCRIPTION TERMINATION FACTOR 2"/>
    <property type="match status" value="1"/>
</dbReference>
<sequence>MESLKDLTISETKYHELKKVGSPKTHLKGKQADSYNNAKDTNNVLLLKLQVSDVEYKEQKDKVVSLQANVQRTKNFMRSINVNGLPDKGNALIKKYENLLEEVRVEEEKLNKMIVTKEVKPTARQPVAWENIEMGMEHVQPRTFGKQAIETLNMQKALTLDRLEQLHGSLKTCPDSNTFATDPEGLKVQLMPHQKHAVAWLMWREQQKPSGGILADDMGLGKTLTMISLVLKSLEEPLDENEKWRQRTSKHIGGTLVVCPASLLYQWEAEIKKHVKRGLLT</sequence>
<dbReference type="EMBL" id="VTPC01007284">
    <property type="protein sequence ID" value="KAF2894145.1"/>
    <property type="molecule type" value="Genomic_DNA"/>
</dbReference>
<comment type="caution">
    <text evidence="5">The sequence shown here is derived from an EMBL/GenBank/DDBJ whole genome shotgun (WGS) entry which is preliminary data.</text>
</comment>
<accession>A0A8K0D3R5</accession>
<evidence type="ECO:0000313" key="6">
    <source>
        <dbReference type="Proteomes" id="UP000801492"/>
    </source>
</evidence>
<dbReference type="GO" id="GO:0005634">
    <property type="term" value="C:nucleus"/>
    <property type="evidence" value="ECO:0007669"/>
    <property type="project" value="TreeGrafter"/>
</dbReference>
<dbReference type="SUPFAM" id="SSF52540">
    <property type="entry name" value="P-loop containing nucleoside triphosphate hydrolases"/>
    <property type="match status" value="1"/>
</dbReference>
<evidence type="ECO:0000256" key="2">
    <source>
        <dbReference type="ARBA" id="ARBA00022801"/>
    </source>
</evidence>
<keyword evidence="2" id="KW-0378">Hydrolase</keyword>
<dbReference type="GO" id="GO:0016787">
    <property type="term" value="F:hydrolase activity"/>
    <property type="evidence" value="ECO:0007669"/>
    <property type="project" value="UniProtKB-KW"/>
</dbReference>
<evidence type="ECO:0000256" key="1">
    <source>
        <dbReference type="ARBA" id="ARBA00022741"/>
    </source>
</evidence>
<feature type="domain" description="SNF2 N-terminal" evidence="4">
    <location>
        <begin position="193"/>
        <end position="278"/>
    </location>
</feature>
<dbReference type="InterPro" id="IPR027417">
    <property type="entry name" value="P-loop_NTPase"/>
</dbReference>
<feature type="non-terminal residue" evidence="5">
    <location>
        <position position="1"/>
    </location>
</feature>
<dbReference type="PANTHER" id="PTHR45626">
    <property type="entry name" value="TRANSCRIPTION TERMINATION FACTOR 2-RELATED"/>
    <property type="match status" value="1"/>
</dbReference>
<dbReference type="InterPro" id="IPR038718">
    <property type="entry name" value="SNF2-like_sf"/>
</dbReference>
<organism evidence="5 6">
    <name type="scientific">Ignelater luminosus</name>
    <name type="common">Cucubano</name>
    <name type="synonym">Pyrophorus luminosus</name>
    <dbReference type="NCBI Taxonomy" id="2038154"/>
    <lineage>
        <taxon>Eukaryota</taxon>
        <taxon>Metazoa</taxon>
        <taxon>Ecdysozoa</taxon>
        <taxon>Arthropoda</taxon>
        <taxon>Hexapoda</taxon>
        <taxon>Insecta</taxon>
        <taxon>Pterygota</taxon>
        <taxon>Neoptera</taxon>
        <taxon>Endopterygota</taxon>
        <taxon>Coleoptera</taxon>
        <taxon>Polyphaga</taxon>
        <taxon>Elateriformia</taxon>
        <taxon>Elateroidea</taxon>
        <taxon>Elateridae</taxon>
        <taxon>Agrypninae</taxon>
        <taxon>Pyrophorini</taxon>
        <taxon>Ignelater</taxon>
    </lineage>
</organism>
<dbReference type="Proteomes" id="UP000801492">
    <property type="component" value="Unassembled WGS sequence"/>
</dbReference>
<dbReference type="GO" id="GO:0006281">
    <property type="term" value="P:DNA repair"/>
    <property type="evidence" value="ECO:0007669"/>
    <property type="project" value="TreeGrafter"/>
</dbReference>
<proteinExistence type="predicted"/>
<dbReference type="Gene3D" id="3.40.50.10810">
    <property type="entry name" value="Tandem AAA-ATPase domain"/>
    <property type="match status" value="1"/>
</dbReference>
<dbReference type="Pfam" id="PF00176">
    <property type="entry name" value="SNF2-rel_dom"/>
    <property type="match status" value="1"/>
</dbReference>
<gene>
    <name evidence="5" type="ORF">ILUMI_12028</name>
</gene>
<evidence type="ECO:0000256" key="3">
    <source>
        <dbReference type="ARBA" id="ARBA00022840"/>
    </source>
</evidence>
<reference evidence="5" key="1">
    <citation type="submission" date="2019-08" db="EMBL/GenBank/DDBJ databases">
        <title>The genome of the North American firefly Photinus pyralis.</title>
        <authorList>
            <consortium name="Photinus pyralis genome working group"/>
            <person name="Fallon T.R."/>
            <person name="Sander Lower S.E."/>
            <person name="Weng J.-K."/>
        </authorList>
    </citation>
    <scope>NUCLEOTIDE SEQUENCE</scope>
    <source>
        <strain evidence="5">TRF0915ILg1</strain>
        <tissue evidence="5">Whole body</tissue>
    </source>
</reference>
<dbReference type="GO" id="GO:0005524">
    <property type="term" value="F:ATP binding"/>
    <property type="evidence" value="ECO:0007669"/>
    <property type="project" value="UniProtKB-KW"/>
</dbReference>
<keyword evidence="1" id="KW-0547">Nucleotide-binding</keyword>